<dbReference type="Proteomes" id="UP001148786">
    <property type="component" value="Unassembled WGS sequence"/>
</dbReference>
<feature type="compositionally biased region" description="Low complexity" evidence="1">
    <location>
        <begin position="40"/>
        <end position="57"/>
    </location>
</feature>
<gene>
    <name evidence="2" type="ORF">NLJ89_g7969</name>
</gene>
<feature type="region of interest" description="Disordered" evidence="1">
    <location>
        <begin position="1"/>
        <end position="78"/>
    </location>
</feature>
<sequence length="314" mass="34604">MPPKRQPTNEVERSSQERPRALPIQPPSGDFHSKNNSSIANTDSYNSTSTNTSASHNDSSRVDSSNHHNTITNSSKVDIKNKQKDTVINLHLNMHIQSADGFSVANHVPLIAMAGGAETELLKELPFYTPGFTPPVVPNYTKTARQRKLSDGALKDFVNIGHLSPDTASPVEGDIHCMSDGEVEPANFADRSRRIYRTMTTNSSNLFRSKPYSRQVAKAKEKNEAAPNGKDDNASQIQRLVCPPIQQTESVKGERKISASEAITLGTLAPQNILKKIGVPDHQGWLKKKGSSWKAGWNDRPGEDELDNYNHTSR</sequence>
<accession>A0A9W8JW54</accession>
<organism evidence="2 3">
    <name type="scientific">Agrocybe chaxingu</name>
    <dbReference type="NCBI Taxonomy" id="84603"/>
    <lineage>
        <taxon>Eukaryota</taxon>
        <taxon>Fungi</taxon>
        <taxon>Dikarya</taxon>
        <taxon>Basidiomycota</taxon>
        <taxon>Agaricomycotina</taxon>
        <taxon>Agaricomycetes</taxon>
        <taxon>Agaricomycetidae</taxon>
        <taxon>Agaricales</taxon>
        <taxon>Agaricineae</taxon>
        <taxon>Strophariaceae</taxon>
        <taxon>Agrocybe</taxon>
    </lineage>
</organism>
<reference evidence="2" key="1">
    <citation type="submission" date="2022-07" db="EMBL/GenBank/DDBJ databases">
        <title>Genome Sequence of Agrocybe chaxingu.</title>
        <authorList>
            <person name="Buettner E."/>
        </authorList>
    </citation>
    <scope>NUCLEOTIDE SEQUENCE</scope>
    <source>
        <strain evidence="2">MP-N11</strain>
    </source>
</reference>
<evidence type="ECO:0000313" key="2">
    <source>
        <dbReference type="EMBL" id="KAJ3504371.1"/>
    </source>
</evidence>
<dbReference type="AlphaFoldDB" id="A0A9W8JW54"/>
<evidence type="ECO:0000256" key="1">
    <source>
        <dbReference type="SAM" id="MobiDB-lite"/>
    </source>
</evidence>
<comment type="caution">
    <text evidence="2">The sequence shown here is derived from an EMBL/GenBank/DDBJ whole genome shotgun (WGS) entry which is preliminary data.</text>
</comment>
<feature type="compositionally biased region" description="Basic and acidic residues" evidence="1">
    <location>
        <begin position="10"/>
        <end position="20"/>
    </location>
</feature>
<feature type="region of interest" description="Disordered" evidence="1">
    <location>
        <begin position="281"/>
        <end position="314"/>
    </location>
</feature>
<feature type="region of interest" description="Disordered" evidence="1">
    <location>
        <begin position="208"/>
        <end position="237"/>
    </location>
</feature>
<dbReference type="OrthoDB" id="73680at2759"/>
<proteinExistence type="predicted"/>
<protein>
    <submittedName>
        <fullName evidence="2">Uncharacterized protein</fullName>
    </submittedName>
</protein>
<dbReference type="EMBL" id="JANKHO010001018">
    <property type="protein sequence ID" value="KAJ3504371.1"/>
    <property type="molecule type" value="Genomic_DNA"/>
</dbReference>
<name>A0A9W8JW54_9AGAR</name>
<feature type="compositionally biased region" description="Basic and acidic residues" evidence="1">
    <location>
        <begin position="218"/>
        <end position="233"/>
    </location>
</feature>
<evidence type="ECO:0000313" key="3">
    <source>
        <dbReference type="Proteomes" id="UP001148786"/>
    </source>
</evidence>
<keyword evidence="3" id="KW-1185">Reference proteome</keyword>